<dbReference type="Pfam" id="PF04893">
    <property type="entry name" value="Yip1"/>
    <property type="match status" value="1"/>
</dbReference>
<dbReference type="InterPro" id="IPR006977">
    <property type="entry name" value="Yip1_dom"/>
</dbReference>
<dbReference type="AlphaFoldDB" id="A0AAD0W8P3"/>
<feature type="transmembrane region" description="Helical" evidence="5">
    <location>
        <begin position="30"/>
        <end position="51"/>
    </location>
</feature>
<evidence type="ECO:0000256" key="1">
    <source>
        <dbReference type="ARBA" id="ARBA00004141"/>
    </source>
</evidence>
<organism evidence="7 8">
    <name type="scientific">Chromobacterium rhizoryzae</name>
    <dbReference type="NCBI Taxonomy" id="1778675"/>
    <lineage>
        <taxon>Bacteria</taxon>
        <taxon>Pseudomonadati</taxon>
        <taxon>Pseudomonadota</taxon>
        <taxon>Betaproteobacteria</taxon>
        <taxon>Neisseriales</taxon>
        <taxon>Chromobacteriaceae</taxon>
        <taxon>Chromobacterium</taxon>
    </lineage>
</organism>
<evidence type="ECO:0000256" key="5">
    <source>
        <dbReference type="SAM" id="Phobius"/>
    </source>
</evidence>
<proteinExistence type="predicted"/>
<keyword evidence="8" id="KW-1185">Reference proteome</keyword>
<feature type="transmembrane region" description="Helical" evidence="5">
    <location>
        <begin position="104"/>
        <end position="125"/>
    </location>
</feature>
<accession>A0AAD0W8P3</accession>
<name>A0AAD0W8P3_9NEIS</name>
<sequence>MKLSHYPKMLFSSHGGWDALRGRPPSPRSLMLKLVLPFSLLPALMICYAGLAHGQLYAPAAGLDRWLAAAALFFIAELATVPLMAWTLQTLASSHKLAAGFDQCFLLAAGAAVPLWLSSLALLAPDLAFNLLGALLGLAAAFALLYHGLPAILGLEEEVESQHFAYSALCAGAAAWALLLALVLLPLFGGW</sequence>
<dbReference type="EMBL" id="CP031968">
    <property type="protein sequence ID" value="AXT47544.1"/>
    <property type="molecule type" value="Genomic_DNA"/>
</dbReference>
<dbReference type="RefSeq" id="WP_107732712.1">
    <property type="nucleotide sequence ID" value="NZ_CP031968.1"/>
</dbReference>
<keyword evidence="4 5" id="KW-0472">Membrane</keyword>
<evidence type="ECO:0000256" key="2">
    <source>
        <dbReference type="ARBA" id="ARBA00022692"/>
    </source>
</evidence>
<evidence type="ECO:0000256" key="3">
    <source>
        <dbReference type="ARBA" id="ARBA00022989"/>
    </source>
</evidence>
<keyword evidence="3 5" id="KW-1133">Transmembrane helix</keyword>
<gene>
    <name evidence="7" type="ORF">D1345_15715</name>
</gene>
<reference evidence="7 8" key="1">
    <citation type="submission" date="2018-08" db="EMBL/GenBank/DDBJ databases">
        <title>Complete genome sequence of JP2-74.</title>
        <authorList>
            <person name="Wu L."/>
        </authorList>
    </citation>
    <scope>NUCLEOTIDE SEQUENCE [LARGE SCALE GENOMIC DNA]</scope>
    <source>
        <strain evidence="7 8">JP2-74</strain>
    </source>
</reference>
<evidence type="ECO:0000259" key="6">
    <source>
        <dbReference type="Pfam" id="PF04893"/>
    </source>
</evidence>
<feature type="domain" description="Yip1" evidence="6">
    <location>
        <begin position="9"/>
        <end position="159"/>
    </location>
</feature>
<comment type="subcellular location">
    <subcellularLocation>
        <location evidence="1">Membrane</location>
        <topology evidence="1">Multi-pass membrane protein</topology>
    </subcellularLocation>
</comment>
<feature type="transmembrane region" description="Helical" evidence="5">
    <location>
        <begin position="131"/>
        <end position="152"/>
    </location>
</feature>
<evidence type="ECO:0000256" key="4">
    <source>
        <dbReference type="ARBA" id="ARBA00023136"/>
    </source>
</evidence>
<feature type="transmembrane region" description="Helical" evidence="5">
    <location>
        <begin position="164"/>
        <end position="188"/>
    </location>
</feature>
<dbReference type="KEGG" id="crz:D1345_15715"/>
<dbReference type="GO" id="GO:0016020">
    <property type="term" value="C:membrane"/>
    <property type="evidence" value="ECO:0007669"/>
    <property type="project" value="UniProtKB-SubCell"/>
</dbReference>
<keyword evidence="2 5" id="KW-0812">Transmembrane</keyword>
<dbReference type="Proteomes" id="UP000259465">
    <property type="component" value="Chromosome"/>
</dbReference>
<evidence type="ECO:0000313" key="7">
    <source>
        <dbReference type="EMBL" id="AXT47544.1"/>
    </source>
</evidence>
<protein>
    <submittedName>
        <fullName evidence="7">DUF1282 domain-containing protein</fullName>
    </submittedName>
</protein>
<feature type="transmembrane region" description="Helical" evidence="5">
    <location>
        <begin position="66"/>
        <end position="92"/>
    </location>
</feature>
<evidence type="ECO:0000313" key="8">
    <source>
        <dbReference type="Proteomes" id="UP000259465"/>
    </source>
</evidence>